<gene>
    <name evidence="2" type="ORF">GCM10008906_14860</name>
</gene>
<reference evidence="3" key="1">
    <citation type="journal article" date="2019" name="Int. J. Syst. Evol. Microbiol.">
        <title>The Global Catalogue of Microorganisms (GCM) 10K type strain sequencing project: providing services to taxonomists for standard genome sequencing and annotation.</title>
        <authorList>
            <consortium name="The Broad Institute Genomics Platform"/>
            <consortium name="The Broad Institute Genome Sequencing Center for Infectious Disease"/>
            <person name="Wu L."/>
            <person name="Ma J."/>
        </authorList>
    </citation>
    <scope>NUCLEOTIDE SEQUENCE [LARGE SCALE GENOMIC DNA]</scope>
    <source>
        <strain evidence="3">JCM 1407</strain>
    </source>
</reference>
<keyword evidence="3" id="KW-1185">Reference proteome</keyword>
<proteinExistence type="predicted"/>
<feature type="domain" description="Flavodoxin-like" evidence="1">
    <location>
        <begin position="4"/>
        <end position="163"/>
    </location>
</feature>
<dbReference type="Proteomes" id="UP001501510">
    <property type="component" value="Unassembled WGS sequence"/>
</dbReference>
<dbReference type="EMBL" id="BAAACG010000008">
    <property type="protein sequence ID" value="GAA0738004.1"/>
    <property type="molecule type" value="Genomic_DNA"/>
</dbReference>
<sequence>MKSLVVYSSVTGNTKKVAETIYNQIPLEKDIYKSDEKFDYNKYDLIVIGYWVDKGTCDNNTIKLIEKIHNKNILLFGTLGAEDVGDYYDSIKQKVEEIIDKDNKILGHFLCQGKINDKLVERYKEMLKENPNNIKIREQIKIYERASTHPDSRDMNNAKEFIKKYITTL</sequence>
<dbReference type="SUPFAM" id="SSF52218">
    <property type="entry name" value="Flavoproteins"/>
    <property type="match status" value="1"/>
</dbReference>
<dbReference type="PANTHER" id="PTHR38030:SF2">
    <property type="entry name" value="PROTOPORPHYRINOGEN IX DEHYDROGENASE [QUINONE]"/>
    <property type="match status" value="1"/>
</dbReference>
<evidence type="ECO:0000313" key="3">
    <source>
        <dbReference type="Proteomes" id="UP001501510"/>
    </source>
</evidence>
<dbReference type="InterPro" id="IPR052200">
    <property type="entry name" value="Protoporphyrinogen_IX_DH"/>
</dbReference>
<dbReference type="Gene3D" id="3.40.50.360">
    <property type="match status" value="1"/>
</dbReference>
<protein>
    <submittedName>
        <fullName evidence="2">Flavodoxin family protein</fullName>
    </submittedName>
</protein>
<organism evidence="2 3">
    <name type="scientific">Clostridium oceanicum</name>
    <dbReference type="NCBI Taxonomy" id="1543"/>
    <lineage>
        <taxon>Bacteria</taxon>
        <taxon>Bacillati</taxon>
        <taxon>Bacillota</taxon>
        <taxon>Clostridia</taxon>
        <taxon>Eubacteriales</taxon>
        <taxon>Clostridiaceae</taxon>
        <taxon>Clostridium</taxon>
    </lineage>
</organism>
<dbReference type="RefSeq" id="WP_343760408.1">
    <property type="nucleotide sequence ID" value="NZ_BAAACG010000008.1"/>
</dbReference>
<evidence type="ECO:0000313" key="2">
    <source>
        <dbReference type="EMBL" id="GAA0738004.1"/>
    </source>
</evidence>
<comment type="caution">
    <text evidence="2">The sequence shown here is derived from an EMBL/GenBank/DDBJ whole genome shotgun (WGS) entry which is preliminary data.</text>
</comment>
<name>A0ABP3UPK6_9CLOT</name>
<dbReference type="PANTHER" id="PTHR38030">
    <property type="entry name" value="PROTOPORPHYRINOGEN IX DEHYDROGENASE [MENAQUINONE]"/>
    <property type="match status" value="1"/>
</dbReference>
<dbReference type="NCBIfam" id="NF045594">
    <property type="entry name" value="flavodox_BilS"/>
    <property type="match status" value="1"/>
</dbReference>
<accession>A0ABP3UPK6</accession>
<dbReference type="InterPro" id="IPR029039">
    <property type="entry name" value="Flavoprotein-like_sf"/>
</dbReference>
<dbReference type="InterPro" id="IPR008254">
    <property type="entry name" value="Flavodoxin/NO_synth"/>
</dbReference>
<dbReference type="InterPro" id="IPR054633">
    <property type="entry name" value="BilS"/>
</dbReference>
<evidence type="ECO:0000259" key="1">
    <source>
        <dbReference type="Pfam" id="PF12641"/>
    </source>
</evidence>
<dbReference type="Pfam" id="PF12641">
    <property type="entry name" value="Flavodoxin_3"/>
    <property type="match status" value="1"/>
</dbReference>